<evidence type="ECO:0000313" key="2">
    <source>
        <dbReference type="Proteomes" id="UP000825729"/>
    </source>
</evidence>
<dbReference type="AlphaFoldDB" id="A0AAV7EW85"/>
<evidence type="ECO:0000313" key="1">
    <source>
        <dbReference type="EMBL" id="KAG9451892.1"/>
    </source>
</evidence>
<dbReference type="Proteomes" id="UP000825729">
    <property type="component" value="Unassembled WGS sequence"/>
</dbReference>
<proteinExistence type="predicted"/>
<organism evidence="1 2">
    <name type="scientific">Aristolochia fimbriata</name>
    <name type="common">White veined hardy Dutchman's pipe vine</name>
    <dbReference type="NCBI Taxonomy" id="158543"/>
    <lineage>
        <taxon>Eukaryota</taxon>
        <taxon>Viridiplantae</taxon>
        <taxon>Streptophyta</taxon>
        <taxon>Embryophyta</taxon>
        <taxon>Tracheophyta</taxon>
        <taxon>Spermatophyta</taxon>
        <taxon>Magnoliopsida</taxon>
        <taxon>Magnoliidae</taxon>
        <taxon>Piperales</taxon>
        <taxon>Aristolochiaceae</taxon>
        <taxon>Aristolochia</taxon>
    </lineage>
</organism>
<accession>A0AAV7EW85</accession>
<comment type="caution">
    <text evidence="1">The sequence shown here is derived from an EMBL/GenBank/DDBJ whole genome shotgun (WGS) entry which is preliminary data.</text>
</comment>
<dbReference type="EMBL" id="JAINDJ010000003">
    <property type="protein sequence ID" value="KAG9451892.1"/>
    <property type="molecule type" value="Genomic_DNA"/>
</dbReference>
<gene>
    <name evidence="1" type="ORF">H6P81_004796</name>
</gene>
<keyword evidence="2" id="KW-1185">Reference proteome</keyword>
<reference evidence="1 2" key="1">
    <citation type="submission" date="2021-07" db="EMBL/GenBank/DDBJ databases">
        <title>The Aristolochia fimbriata genome: insights into angiosperm evolution, floral development and chemical biosynthesis.</title>
        <authorList>
            <person name="Jiao Y."/>
        </authorList>
    </citation>
    <scope>NUCLEOTIDE SEQUENCE [LARGE SCALE GENOMIC DNA]</scope>
    <source>
        <strain evidence="1">IBCAS-2021</strain>
        <tissue evidence="1">Leaf</tissue>
    </source>
</reference>
<sequence length="87" mass="9409">MATLVALSVTAGANIGVERGKPPLIVEGSPECKTADLDFNRPHLLVHVSLRSTVGCPLGSVIWHATRYTHESPTVSLGQKLFRHRLP</sequence>
<name>A0AAV7EW85_ARIFI</name>
<protein>
    <submittedName>
        <fullName evidence="1">Uncharacterized protein</fullName>
    </submittedName>
</protein>